<dbReference type="CDD" id="cd02440">
    <property type="entry name" value="AdoMet_MTases"/>
    <property type="match status" value="1"/>
</dbReference>
<dbReference type="GO" id="GO:0032259">
    <property type="term" value="P:methylation"/>
    <property type="evidence" value="ECO:0007669"/>
    <property type="project" value="UniProtKB-KW"/>
</dbReference>
<dbReference type="Pfam" id="PF08241">
    <property type="entry name" value="Methyltransf_11"/>
    <property type="match status" value="1"/>
</dbReference>
<dbReference type="EMBL" id="CP039852">
    <property type="protein sequence ID" value="QCZ92026.1"/>
    <property type="molecule type" value="Genomic_DNA"/>
</dbReference>
<evidence type="ECO:0000313" key="4">
    <source>
        <dbReference type="EMBL" id="QCZ92026.1"/>
    </source>
</evidence>
<proteinExistence type="predicted"/>
<organism evidence="4 5">
    <name type="scientific">Salinimonas iocasae</name>
    <dbReference type="NCBI Taxonomy" id="2572577"/>
    <lineage>
        <taxon>Bacteria</taxon>
        <taxon>Pseudomonadati</taxon>
        <taxon>Pseudomonadota</taxon>
        <taxon>Gammaproteobacteria</taxon>
        <taxon>Alteromonadales</taxon>
        <taxon>Alteromonadaceae</taxon>
        <taxon>Alteromonas/Salinimonas group</taxon>
        <taxon>Salinimonas</taxon>
    </lineage>
</organism>
<keyword evidence="4" id="KW-0489">Methyltransferase</keyword>
<dbReference type="SUPFAM" id="SSF53335">
    <property type="entry name" value="S-adenosyl-L-methionine-dependent methyltransferases"/>
    <property type="match status" value="1"/>
</dbReference>
<name>A0A5B7Y9M9_9ALTE</name>
<evidence type="ECO:0000313" key="5">
    <source>
        <dbReference type="Proteomes" id="UP000304912"/>
    </source>
</evidence>
<gene>
    <name evidence="4" type="ORF">FBQ74_00390</name>
</gene>
<dbReference type="Gene3D" id="1.10.30.50">
    <property type="match status" value="1"/>
</dbReference>
<dbReference type="Gene3D" id="3.40.50.150">
    <property type="entry name" value="Vaccinia Virus protein VP39"/>
    <property type="match status" value="1"/>
</dbReference>
<dbReference type="AlphaFoldDB" id="A0A5B7Y9M9"/>
<reference evidence="4 5" key="1">
    <citation type="submission" date="2019-04" db="EMBL/GenBank/DDBJ databases">
        <title>Salinimonas iocasae sp. nov., a halophilic bacterium isolated from the outer tube casing of tubeworms in Okinawa Trough.</title>
        <authorList>
            <person name="Zhang H."/>
            <person name="Wang H."/>
            <person name="Li C."/>
        </authorList>
    </citation>
    <scope>NUCLEOTIDE SEQUENCE [LARGE SCALE GENOMIC DNA]</scope>
    <source>
        <strain evidence="4 5">KX18D6</strain>
    </source>
</reference>
<dbReference type="PANTHER" id="PTHR43861:SF3">
    <property type="entry name" value="PUTATIVE (AFU_ORTHOLOGUE AFUA_2G14390)-RELATED"/>
    <property type="match status" value="1"/>
</dbReference>
<dbReference type="GO" id="GO:0008757">
    <property type="term" value="F:S-adenosylmethionine-dependent methyltransferase activity"/>
    <property type="evidence" value="ECO:0007669"/>
    <property type="project" value="InterPro"/>
</dbReference>
<evidence type="ECO:0000259" key="2">
    <source>
        <dbReference type="Pfam" id="PF08241"/>
    </source>
</evidence>
<accession>A0A5B7Y9M9</accession>
<dbReference type="PANTHER" id="PTHR43861">
    <property type="entry name" value="TRANS-ACONITATE 2-METHYLTRANSFERASE-RELATED"/>
    <property type="match status" value="1"/>
</dbReference>
<sequence>MSENIHFYTKNAEKLTAQYNSVSFEKVHQSWLSEVPDKGFALDIGAGSGRDARYLAAKGLTVFAVEPATGIREQARQYTVDQNVHWIDDTLPSLDKVFNLQTKFDLILLSAVWMHIAPSDRERCIRKVSSLLKASGKIVISLRHGACSDERTMHPVPADELAAFAKKFGLAFRLIDENKRRDELGRSDVSWQTVILTLPDDGSGAFPLLRNIIMNDNKSSTYKVALLRTLLRIAEGHPGAVIERTQEHVVLPLGLVALYWVKLFKPLVDHFKIPQNSNTNRGLGFVEEGGWNALASFTANDFYIGAMYLQPESAQAVYQTLKDVAVTIRDMPVRYTTLPGTDKGVFLAETQRIKKPAGSLVLDADFLASLGRFYVPVNIWDSLTRFSVWIEPSLVNEWAGLMQSYTKKNTAKSWSNVELLNALSWEDPKRTTTRVRERINQLIRAGGVNCCWSGKALRLPSYAVDHAMPFARWPNNDLWNLLPTQAAVNSSKSDKLPSSMRMMNSKSRITEWWEQAWDEQADEFFVQANLSLPNLPASNRSFANVFEAMTIQRDRIKDFQQLVEW</sequence>
<dbReference type="InterPro" id="IPR003615">
    <property type="entry name" value="HNH_nuc"/>
</dbReference>
<dbReference type="InterPro" id="IPR013216">
    <property type="entry name" value="Methyltransf_11"/>
</dbReference>
<dbReference type="RefSeq" id="WP_139754789.1">
    <property type="nucleotide sequence ID" value="NZ_CP039852.1"/>
</dbReference>
<dbReference type="Proteomes" id="UP000304912">
    <property type="component" value="Chromosome"/>
</dbReference>
<keyword evidence="1 4" id="KW-0808">Transferase</keyword>
<feature type="domain" description="HNH nuclease" evidence="3">
    <location>
        <begin position="461"/>
        <end position="497"/>
    </location>
</feature>
<dbReference type="InterPro" id="IPR029063">
    <property type="entry name" value="SAM-dependent_MTases_sf"/>
</dbReference>
<protein>
    <submittedName>
        <fullName evidence="4">Methyltransferase domain-containing protein</fullName>
    </submittedName>
</protein>
<dbReference type="KEGG" id="salk:FBQ74_00390"/>
<evidence type="ECO:0000259" key="3">
    <source>
        <dbReference type="Pfam" id="PF13395"/>
    </source>
</evidence>
<dbReference type="Pfam" id="PF13395">
    <property type="entry name" value="HNH_4"/>
    <property type="match status" value="1"/>
</dbReference>
<feature type="domain" description="Methyltransferase type 11" evidence="2">
    <location>
        <begin position="42"/>
        <end position="140"/>
    </location>
</feature>
<evidence type="ECO:0000256" key="1">
    <source>
        <dbReference type="ARBA" id="ARBA00022679"/>
    </source>
</evidence>
<keyword evidence="5" id="KW-1185">Reference proteome</keyword>
<dbReference type="OrthoDB" id="7348755at2"/>